<evidence type="ECO:0000256" key="10">
    <source>
        <dbReference type="ARBA" id="ARBA00023568"/>
    </source>
</evidence>
<evidence type="ECO:0000313" key="16">
    <source>
        <dbReference type="EnsemblFungi" id="EJT72574"/>
    </source>
</evidence>
<feature type="transmembrane region" description="Helical" evidence="14">
    <location>
        <begin position="464"/>
        <end position="483"/>
    </location>
</feature>
<feature type="region of interest" description="Disordered" evidence="13">
    <location>
        <begin position="1"/>
        <end position="59"/>
    </location>
</feature>
<proteinExistence type="inferred from homology"/>
<feature type="transmembrane region" description="Helical" evidence="14">
    <location>
        <begin position="344"/>
        <end position="362"/>
    </location>
</feature>
<keyword evidence="5 14" id="KW-0812">Transmembrane</keyword>
<dbReference type="GO" id="GO:0005789">
    <property type="term" value="C:endoplasmic reticulum membrane"/>
    <property type="evidence" value="ECO:0007669"/>
    <property type="project" value="UniProtKB-SubCell"/>
</dbReference>
<feature type="compositionally biased region" description="Polar residues" evidence="13">
    <location>
        <begin position="1"/>
        <end position="10"/>
    </location>
</feature>
<keyword evidence="8 11" id="KW-0472">Membrane</keyword>
<feature type="transmembrane region" description="Helical" evidence="14">
    <location>
        <begin position="255"/>
        <end position="276"/>
    </location>
</feature>
<feature type="transmembrane region" description="Helical" evidence="14">
    <location>
        <begin position="156"/>
        <end position="178"/>
    </location>
</feature>
<organism evidence="15">
    <name type="scientific">Gaeumannomyces tritici (strain R3-111a-1)</name>
    <name type="common">Wheat and barley take-all root rot fungus</name>
    <name type="synonym">Gaeumannomyces graminis var. tritici</name>
    <dbReference type="NCBI Taxonomy" id="644352"/>
    <lineage>
        <taxon>Eukaryota</taxon>
        <taxon>Fungi</taxon>
        <taxon>Dikarya</taxon>
        <taxon>Ascomycota</taxon>
        <taxon>Pezizomycotina</taxon>
        <taxon>Sordariomycetes</taxon>
        <taxon>Sordariomycetidae</taxon>
        <taxon>Magnaporthales</taxon>
        <taxon>Magnaporthaceae</taxon>
        <taxon>Gaeumannomyces</taxon>
    </lineage>
</organism>
<evidence type="ECO:0000256" key="4">
    <source>
        <dbReference type="ARBA" id="ARBA00022679"/>
    </source>
</evidence>
<sequence length="568" mass="63303">MNMATETATATGLDLSPNGGLDSPAANGNGNGNGSGNGTVKQRRPAEQEQLHSNGGLVMAKTLGGDAETDENTKKELKRAFQRKYRHVAALHSKSRPSCLSHDTEMSPSFVGFRNLMVIVLVVGNLRLMIENIQKYGVLICIRCHDFRKHDVVLGVALYLLIPCFLFAAYLIELGAAYQAKISRSRVRRSSLSSSSGATAVGGGAPKDGTVSPTDDESRKFMSTWKLVALLHGVNITAALVITSLTVYYQIHHPLIGTLTELHAIIVWLKTASYALTNRDLRHAYLHPSKGERDALPELYAQRPYPQNITMGNLCYFWWAPTLIYQPAYPRSPRVRWVFVAKRVAEVFCLSVFIWFASAQYATPVLVNSLDKIASLDFMSILERLLKLSTISLAIWLAGFFALFQSFLNALAEVMRFGDRSFYDPWWNSESLGAYWRTWNKPVYQYFKRHVYSPLLGRGFSPRAASLMVFLLSAILHEVLVGIPTHNIIGVAFLGMFLQLPLIAITAPLEKMQSATGRLLGNCIFWVSFTVLGQPFAALMYFYAWQAKYGSTNRQNGQLHFEVEVGSH</sequence>
<dbReference type="GO" id="GO:0019432">
    <property type="term" value="P:triglyceride biosynthetic process"/>
    <property type="evidence" value="ECO:0007669"/>
    <property type="project" value="TreeGrafter"/>
</dbReference>
<dbReference type="STRING" id="644352.J3P7E3"/>
<evidence type="ECO:0000256" key="8">
    <source>
        <dbReference type="ARBA" id="ARBA00023136"/>
    </source>
</evidence>
<comment type="similarity">
    <text evidence="3 11">Belongs to the membrane-bound acyltransferase family. Sterol o-acyltransferase subfamily.</text>
</comment>
<reference evidence="16" key="5">
    <citation type="submission" date="2018-04" db="UniProtKB">
        <authorList>
            <consortium name="EnsemblFungi"/>
        </authorList>
    </citation>
    <scope>IDENTIFICATION</scope>
    <source>
        <strain evidence="16">R3-111a-1</strain>
    </source>
</reference>
<feature type="transmembrane region" description="Helical" evidence="14">
    <location>
        <begin position="489"/>
        <end position="507"/>
    </location>
</feature>
<protein>
    <recommendedName>
        <fullName evidence="11">O-acyltransferase</fullName>
    </recommendedName>
</protein>
<dbReference type="GeneID" id="20349893"/>
<feature type="transmembrane region" description="Helical" evidence="14">
    <location>
        <begin position="111"/>
        <end position="130"/>
    </location>
</feature>
<dbReference type="PANTHER" id="PTHR10408:SF7">
    <property type="entry name" value="DIACYLGLYCEROL O-ACYLTRANSFERASE 1"/>
    <property type="match status" value="1"/>
</dbReference>
<keyword evidence="7 14" id="KW-1133">Transmembrane helix</keyword>
<evidence type="ECO:0000256" key="7">
    <source>
        <dbReference type="ARBA" id="ARBA00022989"/>
    </source>
</evidence>
<evidence type="ECO:0000313" key="15">
    <source>
        <dbReference type="EMBL" id="EJT72574.1"/>
    </source>
</evidence>
<evidence type="ECO:0000256" key="9">
    <source>
        <dbReference type="ARBA" id="ARBA00023315"/>
    </source>
</evidence>
<evidence type="ECO:0000256" key="11">
    <source>
        <dbReference type="PIRNR" id="PIRNR000439"/>
    </source>
</evidence>
<feature type="active site" evidence="12">
    <location>
        <position position="477"/>
    </location>
</feature>
<feature type="transmembrane region" description="Helical" evidence="14">
    <location>
        <begin position="227"/>
        <end position="249"/>
    </location>
</feature>
<evidence type="ECO:0000256" key="14">
    <source>
        <dbReference type="SAM" id="Phobius"/>
    </source>
</evidence>
<feature type="region of interest" description="Disordered" evidence="13">
    <location>
        <begin position="194"/>
        <end position="216"/>
    </location>
</feature>
<evidence type="ECO:0000256" key="2">
    <source>
        <dbReference type="ARBA" id="ARBA00005189"/>
    </source>
</evidence>
<keyword evidence="6 11" id="KW-0256">Endoplasmic reticulum</keyword>
<comment type="function">
    <text evidence="10">Sterol O-acyltransferase that catalyzes the formation of stery esters.</text>
</comment>
<comment type="pathway">
    <text evidence="2">Lipid metabolism.</text>
</comment>
<evidence type="ECO:0000256" key="1">
    <source>
        <dbReference type="ARBA" id="ARBA00004477"/>
    </source>
</evidence>
<reference evidence="16" key="4">
    <citation type="journal article" date="2015" name="G3 (Bethesda)">
        <title>Genome sequences of three phytopathogenic species of the Magnaporthaceae family of fungi.</title>
        <authorList>
            <person name="Okagaki L.H."/>
            <person name="Nunes C.C."/>
            <person name="Sailsbery J."/>
            <person name="Clay B."/>
            <person name="Brown D."/>
            <person name="John T."/>
            <person name="Oh Y."/>
            <person name="Young N."/>
            <person name="Fitzgerald M."/>
            <person name="Haas B.J."/>
            <person name="Zeng Q."/>
            <person name="Young S."/>
            <person name="Adiconis X."/>
            <person name="Fan L."/>
            <person name="Levin J.Z."/>
            <person name="Mitchell T.K."/>
            <person name="Okubara P.A."/>
            <person name="Farman M.L."/>
            <person name="Kohn L.M."/>
            <person name="Birren B."/>
            <person name="Ma L.-J."/>
            <person name="Dean R.A."/>
        </authorList>
    </citation>
    <scope>NUCLEOTIDE SEQUENCE</scope>
    <source>
        <strain evidence="16">R3-111a-1</strain>
    </source>
</reference>
<reference evidence="15" key="2">
    <citation type="submission" date="2010-07" db="EMBL/GenBank/DDBJ databases">
        <authorList>
            <consortium name="The Broad Institute Genome Sequencing Platform"/>
            <consortium name="Broad Institute Genome Sequencing Center for Infectious Disease"/>
            <person name="Ma L.-J."/>
            <person name="Dead R."/>
            <person name="Young S."/>
            <person name="Zeng Q."/>
            <person name="Koehrsen M."/>
            <person name="Alvarado L."/>
            <person name="Berlin A."/>
            <person name="Chapman S.B."/>
            <person name="Chen Z."/>
            <person name="Freedman E."/>
            <person name="Gellesch M."/>
            <person name="Goldberg J."/>
            <person name="Griggs A."/>
            <person name="Gujja S."/>
            <person name="Heilman E.R."/>
            <person name="Heiman D."/>
            <person name="Hepburn T."/>
            <person name="Howarth C."/>
            <person name="Jen D."/>
            <person name="Larson L."/>
            <person name="Mehta T."/>
            <person name="Neiman D."/>
            <person name="Pearson M."/>
            <person name="Roberts A."/>
            <person name="Saif S."/>
            <person name="Shea T."/>
            <person name="Shenoy N."/>
            <person name="Sisk P."/>
            <person name="Stolte C."/>
            <person name="Sykes S."/>
            <person name="Walk T."/>
            <person name="White J."/>
            <person name="Yandava C."/>
            <person name="Haas B."/>
            <person name="Nusbaum C."/>
            <person name="Birren B."/>
        </authorList>
    </citation>
    <scope>NUCLEOTIDE SEQUENCE</scope>
    <source>
        <strain evidence="15">R3-111a-1</strain>
    </source>
</reference>
<dbReference type="InterPro" id="IPR014371">
    <property type="entry name" value="Oat_ACAT_DAG_ARE"/>
</dbReference>
<dbReference type="RefSeq" id="XP_009225548.1">
    <property type="nucleotide sequence ID" value="XM_009227284.1"/>
</dbReference>
<dbReference type="EnsemblFungi" id="EJT72574">
    <property type="protein sequence ID" value="EJT72574"/>
    <property type="gene ID" value="GGTG_09435"/>
</dbReference>
<evidence type="ECO:0000313" key="17">
    <source>
        <dbReference type="Proteomes" id="UP000006039"/>
    </source>
</evidence>
<dbReference type="HOGENOM" id="CLU_018190_3_0_1"/>
<feature type="transmembrane region" description="Helical" evidence="14">
    <location>
        <begin position="393"/>
        <end position="412"/>
    </location>
</feature>
<dbReference type="EMBL" id="GL385399">
    <property type="protein sequence ID" value="EJT72574.1"/>
    <property type="molecule type" value="Genomic_DNA"/>
</dbReference>
<dbReference type="PIRSF" id="PIRSF000439">
    <property type="entry name" value="Oat_ACAT_DAG_ARE"/>
    <property type="match status" value="1"/>
</dbReference>
<evidence type="ECO:0000256" key="3">
    <source>
        <dbReference type="ARBA" id="ARBA00009010"/>
    </source>
</evidence>
<keyword evidence="9 11" id="KW-0012">Acyltransferase</keyword>
<reference evidence="17" key="1">
    <citation type="submission" date="2010-07" db="EMBL/GenBank/DDBJ databases">
        <title>The genome sequence of Gaeumannomyces graminis var. tritici strain R3-111a-1.</title>
        <authorList>
            <consortium name="The Broad Institute Genome Sequencing Platform"/>
            <person name="Ma L.-J."/>
            <person name="Dead R."/>
            <person name="Young S."/>
            <person name="Zeng Q."/>
            <person name="Koehrsen M."/>
            <person name="Alvarado L."/>
            <person name="Berlin A."/>
            <person name="Chapman S.B."/>
            <person name="Chen Z."/>
            <person name="Freedman E."/>
            <person name="Gellesch M."/>
            <person name="Goldberg J."/>
            <person name="Griggs A."/>
            <person name="Gujja S."/>
            <person name="Heilman E.R."/>
            <person name="Heiman D."/>
            <person name="Hepburn T."/>
            <person name="Howarth C."/>
            <person name="Jen D."/>
            <person name="Larson L."/>
            <person name="Mehta T."/>
            <person name="Neiman D."/>
            <person name="Pearson M."/>
            <person name="Roberts A."/>
            <person name="Saif S."/>
            <person name="Shea T."/>
            <person name="Shenoy N."/>
            <person name="Sisk P."/>
            <person name="Stolte C."/>
            <person name="Sykes S."/>
            <person name="Walk T."/>
            <person name="White J."/>
            <person name="Yandava C."/>
            <person name="Haas B."/>
            <person name="Nusbaum C."/>
            <person name="Birren B."/>
        </authorList>
    </citation>
    <scope>NUCLEOTIDE SEQUENCE [LARGE SCALE GENOMIC DNA]</scope>
    <source>
        <strain evidence="17">R3-111a-1</strain>
    </source>
</reference>
<keyword evidence="4 11" id="KW-0808">Transferase</keyword>
<evidence type="ECO:0000256" key="13">
    <source>
        <dbReference type="SAM" id="MobiDB-lite"/>
    </source>
</evidence>
<evidence type="ECO:0000256" key="5">
    <source>
        <dbReference type="ARBA" id="ARBA00022692"/>
    </source>
</evidence>
<feature type="transmembrane region" description="Helical" evidence="14">
    <location>
        <begin position="519"/>
        <end position="544"/>
    </location>
</feature>
<dbReference type="InterPro" id="IPR004299">
    <property type="entry name" value="MBOAT_fam"/>
</dbReference>
<comment type="subcellular location">
    <subcellularLocation>
        <location evidence="1 11">Endoplasmic reticulum membrane</location>
        <topology evidence="1 11">Multi-pass membrane protein</topology>
    </subcellularLocation>
</comment>
<dbReference type="Pfam" id="PF03062">
    <property type="entry name" value="MBOAT"/>
    <property type="match status" value="1"/>
</dbReference>
<dbReference type="OrthoDB" id="10039049at2759"/>
<evidence type="ECO:0000256" key="12">
    <source>
        <dbReference type="PIRSR" id="PIRSR000439-1"/>
    </source>
</evidence>
<dbReference type="VEuPathDB" id="FungiDB:GGTG_09435"/>
<dbReference type="AlphaFoldDB" id="J3P7E3"/>
<evidence type="ECO:0000256" key="6">
    <source>
        <dbReference type="ARBA" id="ARBA00022824"/>
    </source>
</evidence>
<name>J3P7E3_GAET3</name>
<dbReference type="eggNOG" id="KOG0380">
    <property type="taxonomic scope" value="Eukaryota"/>
</dbReference>
<keyword evidence="17" id="KW-1185">Reference proteome</keyword>
<reference evidence="15" key="3">
    <citation type="submission" date="2010-09" db="EMBL/GenBank/DDBJ databases">
        <title>Annotation of Gaeumannomyces graminis var. tritici R3-111a-1.</title>
        <authorList>
            <consortium name="The Broad Institute Genome Sequencing Platform"/>
            <person name="Ma L.-J."/>
            <person name="Dead R."/>
            <person name="Young S.K."/>
            <person name="Zeng Q."/>
            <person name="Gargeya S."/>
            <person name="Fitzgerald M."/>
            <person name="Haas B."/>
            <person name="Abouelleil A."/>
            <person name="Alvarado L."/>
            <person name="Arachchi H.M."/>
            <person name="Berlin A."/>
            <person name="Brown A."/>
            <person name="Chapman S.B."/>
            <person name="Chen Z."/>
            <person name="Dunbar C."/>
            <person name="Freedman E."/>
            <person name="Gearin G."/>
            <person name="Gellesch M."/>
            <person name="Goldberg J."/>
            <person name="Griggs A."/>
            <person name="Gujja S."/>
            <person name="Heiman D."/>
            <person name="Howarth C."/>
            <person name="Larson L."/>
            <person name="Lui A."/>
            <person name="MacDonald P.J.P."/>
            <person name="Mehta T."/>
            <person name="Montmayeur A."/>
            <person name="Murphy C."/>
            <person name="Neiman D."/>
            <person name="Pearson M."/>
            <person name="Priest M."/>
            <person name="Roberts A."/>
            <person name="Saif S."/>
            <person name="Shea T."/>
            <person name="Shenoy N."/>
            <person name="Sisk P."/>
            <person name="Stolte C."/>
            <person name="Sykes S."/>
            <person name="Yandava C."/>
            <person name="Wortman J."/>
            <person name="Nusbaum C."/>
            <person name="Birren B."/>
        </authorList>
    </citation>
    <scope>NUCLEOTIDE SEQUENCE</scope>
    <source>
        <strain evidence="15">R3-111a-1</strain>
    </source>
</reference>
<accession>J3P7E3</accession>
<gene>
    <name evidence="16" type="primary">20349893</name>
    <name evidence="15" type="ORF">GGTG_09435</name>
</gene>
<dbReference type="PANTHER" id="PTHR10408">
    <property type="entry name" value="STEROL O-ACYLTRANSFERASE"/>
    <property type="match status" value="1"/>
</dbReference>
<dbReference type="GO" id="GO:0004144">
    <property type="term" value="F:diacylglycerol O-acyltransferase activity"/>
    <property type="evidence" value="ECO:0007669"/>
    <property type="project" value="UniProtKB-ARBA"/>
</dbReference>
<dbReference type="Proteomes" id="UP000006039">
    <property type="component" value="Unassembled WGS sequence"/>
</dbReference>